<gene>
    <name evidence="4" type="ORF">MUN53_12085</name>
</gene>
<keyword evidence="1 2" id="KW-0732">Signal</keyword>
<reference evidence="4 5" key="1">
    <citation type="submission" date="2022-03" db="EMBL/GenBank/DDBJ databases">
        <title>Parabacteroides sp. nov. isolated from swine feces.</title>
        <authorList>
            <person name="Bak J.E."/>
        </authorList>
    </citation>
    <scope>NUCLEOTIDE SEQUENCE [LARGE SCALE GENOMIC DNA]</scope>
    <source>
        <strain evidence="4 5">AGMB00274</strain>
    </source>
</reference>
<organism evidence="4 5">
    <name type="scientific">Parabacteroides faecalis</name>
    <dbReference type="NCBI Taxonomy" id="2924040"/>
    <lineage>
        <taxon>Bacteria</taxon>
        <taxon>Pseudomonadati</taxon>
        <taxon>Bacteroidota</taxon>
        <taxon>Bacteroidia</taxon>
        <taxon>Bacteroidales</taxon>
        <taxon>Tannerellaceae</taxon>
        <taxon>Parabacteroides</taxon>
    </lineage>
</organism>
<evidence type="ECO:0000313" key="5">
    <source>
        <dbReference type="Proteomes" id="UP001165444"/>
    </source>
</evidence>
<feature type="chain" id="PRO_5047174756" evidence="2">
    <location>
        <begin position="20"/>
        <end position="160"/>
    </location>
</feature>
<dbReference type="EMBL" id="JAKZMM010000031">
    <property type="protein sequence ID" value="MCJ2381339.1"/>
    <property type="molecule type" value="Genomic_DNA"/>
</dbReference>
<keyword evidence="5" id="KW-1185">Reference proteome</keyword>
<dbReference type="RefSeq" id="WP_243325665.1">
    <property type="nucleotide sequence ID" value="NZ_JAKZMM010000031.1"/>
</dbReference>
<comment type="caution">
    <text evidence="4">The sequence shown here is derived from an EMBL/GenBank/DDBJ whole genome shotgun (WGS) entry which is preliminary data.</text>
</comment>
<sequence length="160" mass="17846">MKKMMMAVLALGMATAASAQEKAVELEPRVGINLIAPYESGENCMCGYNIGTMVSIPLTEHFYLQPGISFLSCHQQSSNNVSLLHIPVYASYRLPVKEVTWRFNLGPYAQLGNDYDFGISAEIGLEYNRWFGGIHAYQTVIPDEMSGIFGLSFGYKFQIR</sequence>
<dbReference type="Proteomes" id="UP001165444">
    <property type="component" value="Unassembled WGS sequence"/>
</dbReference>
<protein>
    <submittedName>
        <fullName evidence="4">Porin family protein</fullName>
    </submittedName>
</protein>
<evidence type="ECO:0000256" key="1">
    <source>
        <dbReference type="ARBA" id="ARBA00022729"/>
    </source>
</evidence>
<evidence type="ECO:0000256" key="2">
    <source>
        <dbReference type="SAM" id="SignalP"/>
    </source>
</evidence>
<dbReference type="InterPro" id="IPR027385">
    <property type="entry name" value="Beta-barrel_OMP"/>
</dbReference>
<dbReference type="Pfam" id="PF13505">
    <property type="entry name" value="OMP_b-brl"/>
    <property type="match status" value="1"/>
</dbReference>
<feature type="domain" description="Outer membrane protein beta-barrel" evidence="3">
    <location>
        <begin position="8"/>
        <end position="128"/>
    </location>
</feature>
<accession>A0ABT0C2U2</accession>
<evidence type="ECO:0000313" key="4">
    <source>
        <dbReference type="EMBL" id="MCJ2381339.1"/>
    </source>
</evidence>
<name>A0ABT0C2U2_9BACT</name>
<proteinExistence type="predicted"/>
<evidence type="ECO:0000259" key="3">
    <source>
        <dbReference type="Pfam" id="PF13505"/>
    </source>
</evidence>
<feature type="signal peptide" evidence="2">
    <location>
        <begin position="1"/>
        <end position="19"/>
    </location>
</feature>